<keyword evidence="3" id="KW-1185">Reference proteome</keyword>
<dbReference type="STRING" id="36807.Mlaev_01147"/>
<evidence type="ECO:0000313" key="2">
    <source>
        <dbReference type="EMBL" id="KXZ60892.1"/>
    </source>
</evidence>
<dbReference type="PANTHER" id="PTHR13170:SF16">
    <property type="entry name" value="PROTEIN O-GLCNACASE"/>
    <property type="match status" value="1"/>
</dbReference>
<feature type="domain" description="N-acetyltransferase" evidence="1">
    <location>
        <begin position="65"/>
        <end position="199"/>
    </location>
</feature>
<keyword evidence="2" id="KW-0808">Transferase</keyword>
<comment type="caution">
    <text evidence="2">The sequence shown here is derived from an EMBL/GenBank/DDBJ whole genome shotgun (WGS) entry which is preliminary data.</text>
</comment>
<dbReference type="CDD" id="cd04301">
    <property type="entry name" value="NAT_SF"/>
    <property type="match status" value="1"/>
</dbReference>
<dbReference type="PROSITE" id="PS51186">
    <property type="entry name" value="GNAT"/>
    <property type="match status" value="1"/>
</dbReference>
<dbReference type="EC" id="2.3.1.189" evidence="2"/>
<dbReference type="Gene3D" id="3.40.630.30">
    <property type="match status" value="1"/>
</dbReference>
<dbReference type="GO" id="GO:0035447">
    <property type="term" value="F:mycothiol synthase activity"/>
    <property type="evidence" value="ECO:0007669"/>
    <property type="project" value="UniProtKB-EC"/>
</dbReference>
<reference evidence="2 3" key="1">
    <citation type="submission" date="2016-01" db="EMBL/GenBank/DDBJ databases">
        <title>Draft genome sequences of Microbacterium laevaniformans LCDC 91-0039 and the type strain of Microbacterium hominis LCDC 84-209.</title>
        <authorList>
            <person name="Bernier A.-M."/>
            <person name="Bernard K."/>
        </authorList>
    </citation>
    <scope>NUCLEOTIDE SEQUENCE [LARGE SCALE GENOMIC DNA]</scope>
    <source>
        <strain evidence="2 3">LCDC 91-0039</strain>
    </source>
</reference>
<dbReference type="SUPFAM" id="SSF55729">
    <property type="entry name" value="Acyl-CoA N-acyltransferases (Nat)"/>
    <property type="match status" value="1"/>
</dbReference>
<dbReference type="Pfam" id="PF00583">
    <property type="entry name" value="Acetyltransf_1"/>
    <property type="match status" value="1"/>
</dbReference>
<proteinExistence type="predicted"/>
<dbReference type="PATRIC" id="fig|36807.3.peg.1173"/>
<keyword evidence="2" id="KW-0012">Acyltransferase</keyword>
<dbReference type="PANTHER" id="PTHR13170">
    <property type="entry name" value="O-GLCNACASE"/>
    <property type="match status" value="1"/>
</dbReference>
<dbReference type="InterPro" id="IPR000182">
    <property type="entry name" value="GNAT_dom"/>
</dbReference>
<dbReference type="AlphaFoldDB" id="A0A150HFJ4"/>
<name>A0A150HFJ4_9MICO</name>
<sequence>MAHLRSFRPGDEPALAEICLRTADTGSDATGILDDDDIWAAVFVLPYVARHPELAVVVETDDGRVAGYAVATDDTDAFEEWFLSEWWPRFAQRWPKPVGEPATRQDSVLAYAYGRRPGAEPFAESFPAHLHIDLLPDVQGQGWGRRLIAALLERLRAAEVRGVHLVAAGTNAGAIAFYARLGFTRLDAPADVAAFGMLL</sequence>
<organism evidence="2 3">
    <name type="scientific">Microbacterium laevaniformans</name>
    <dbReference type="NCBI Taxonomy" id="36807"/>
    <lineage>
        <taxon>Bacteria</taxon>
        <taxon>Bacillati</taxon>
        <taxon>Actinomycetota</taxon>
        <taxon>Actinomycetes</taxon>
        <taxon>Micrococcales</taxon>
        <taxon>Microbacteriaceae</taxon>
        <taxon>Microbacterium</taxon>
    </lineage>
</organism>
<dbReference type="EMBL" id="LRAD01000026">
    <property type="protein sequence ID" value="KXZ60892.1"/>
    <property type="molecule type" value="Genomic_DNA"/>
</dbReference>
<protein>
    <submittedName>
        <fullName evidence="2">Mycothiol acetyltransferase</fullName>
        <ecNumber evidence="2">2.3.1.189</ecNumber>
    </submittedName>
</protein>
<dbReference type="InterPro" id="IPR051822">
    <property type="entry name" value="Glycosyl_Hydrolase_84"/>
</dbReference>
<evidence type="ECO:0000259" key="1">
    <source>
        <dbReference type="PROSITE" id="PS51186"/>
    </source>
</evidence>
<gene>
    <name evidence="2" type="primary">mshD_2</name>
    <name evidence="2" type="ORF">Mlaev_01147</name>
</gene>
<dbReference type="Proteomes" id="UP000075357">
    <property type="component" value="Unassembled WGS sequence"/>
</dbReference>
<accession>A0A150HFJ4</accession>
<evidence type="ECO:0000313" key="3">
    <source>
        <dbReference type="Proteomes" id="UP000075357"/>
    </source>
</evidence>
<dbReference type="RefSeq" id="WP_061682643.1">
    <property type="nucleotide sequence ID" value="NZ_LRAD01000026.1"/>
</dbReference>
<dbReference type="InterPro" id="IPR016181">
    <property type="entry name" value="Acyl_CoA_acyltransferase"/>
</dbReference>